<feature type="compositionally biased region" description="Polar residues" evidence="1">
    <location>
        <begin position="444"/>
        <end position="454"/>
    </location>
</feature>
<feature type="domain" description="WW" evidence="2">
    <location>
        <begin position="708"/>
        <end position="742"/>
    </location>
</feature>
<accession>A0A813FA81</accession>
<feature type="compositionally biased region" description="Polar residues" evidence="1">
    <location>
        <begin position="509"/>
        <end position="525"/>
    </location>
</feature>
<feature type="region of interest" description="Disordered" evidence="1">
    <location>
        <begin position="657"/>
        <end position="688"/>
    </location>
</feature>
<feature type="region of interest" description="Disordered" evidence="1">
    <location>
        <begin position="502"/>
        <end position="530"/>
    </location>
</feature>
<evidence type="ECO:0000313" key="3">
    <source>
        <dbReference type="EMBL" id="CAE8607228.1"/>
    </source>
</evidence>
<evidence type="ECO:0000313" key="4">
    <source>
        <dbReference type="Proteomes" id="UP000654075"/>
    </source>
</evidence>
<reference evidence="3" key="1">
    <citation type="submission" date="2021-02" db="EMBL/GenBank/DDBJ databases">
        <authorList>
            <person name="Dougan E. K."/>
            <person name="Rhodes N."/>
            <person name="Thang M."/>
            <person name="Chan C."/>
        </authorList>
    </citation>
    <scope>NUCLEOTIDE SEQUENCE</scope>
</reference>
<feature type="domain" description="WW" evidence="2">
    <location>
        <begin position="739"/>
        <end position="773"/>
    </location>
</feature>
<dbReference type="InterPro" id="IPR001202">
    <property type="entry name" value="WW_dom"/>
</dbReference>
<evidence type="ECO:0000256" key="1">
    <source>
        <dbReference type="SAM" id="MobiDB-lite"/>
    </source>
</evidence>
<gene>
    <name evidence="3" type="ORF">PGLA1383_LOCUS25165</name>
</gene>
<feature type="region of interest" description="Disordered" evidence="1">
    <location>
        <begin position="436"/>
        <end position="474"/>
    </location>
</feature>
<dbReference type="PROSITE" id="PS50020">
    <property type="entry name" value="WW_DOMAIN_2"/>
    <property type="match status" value="2"/>
</dbReference>
<dbReference type="PROSITE" id="PS01159">
    <property type="entry name" value="WW_DOMAIN_1"/>
    <property type="match status" value="1"/>
</dbReference>
<proteinExistence type="predicted"/>
<feature type="compositionally biased region" description="Low complexity" evidence="1">
    <location>
        <begin position="460"/>
        <end position="472"/>
    </location>
</feature>
<dbReference type="SUPFAM" id="SSF51045">
    <property type="entry name" value="WW domain"/>
    <property type="match status" value="1"/>
</dbReference>
<name>A0A813FA81_POLGL</name>
<organism evidence="3 4">
    <name type="scientific">Polarella glacialis</name>
    <name type="common">Dinoflagellate</name>
    <dbReference type="NCBI Taxonomy" id="89957"/>
    <lineage>
        <taxon>Eukaryota</taxon>
        <taxon>Sar</taxon>
        <taxon>Alveolata</taxon>
        <taxon>Dinophyceae</taxon>
        <taxon>Suessiales</taxon>
        <taxon>Suessiaceae</taxon>
        <taxon>Polarella</taxon>
    </lineage>
</organism>
<dbReference type="Gene3D" id="2.20.70.10">
    <property type="match status" value="1"/>
</dbReference>
<evidence type="ECO:0000259" key="2">
    <source>
        <dbReference type="PROSITE" id="PS50020"/>
    </source>
</evidence>
<protein>
    <recommendedName>
        <fullName evidence="2">WW domain-containing protein</fullName>
    </recommendedName>
</protein>
<feature type="region of interest" description="Disordered" evidence="1">
    <location>
        <begin position="579"/>
        <end position="628"/>
    </location>
</feature>
<dbReference type="EMBL" id="CAJNNV010020872">
    <property type="protein sequence ID" value="CAE8607228.1"/>
    <property type="molecule type" value="Genomic_DNA"/>
</dbReference>
<feature type="region of interest" description="Disordered" evidence="1">
    <location>
        <begin position="1"/>
        <end position="22"/>
    </location>
</feature>
<keyword evidence="4" id="KW-1185">Reference proteome</keyword>
<sequence>MAPAEEPPGVEEEYEAWGGWSSTGTLEFAEPVEPLDFGQGFEELAGPLEPLGPAELVEPEQGQLEPGPEWSHQELQEWAEQQAQQAQQAVQMQQIQAMTAQQISSWPKARPSAAVQWAQPVPYRRLLPRPPQRPPSLALFRPELLQNAGSNLVPRIIAPRTHWQVLGQGSGIQGPDQGCGGARPKSAFAFSLPAAFAQQPPPESYQEPDIVAQSLSALRPVPKGKGRPSLAGWAQQKGAFPQQNFVTPPQGLVEDTKPTESFPQRLEPYDVEKGMVMLFDVDRRGFVDNVFPSLDEFWMCDAATGATIFKFGPDGKEESVRTFRAADISFTGEWSKFAELEKDVEVPAEMLEKLLSIDNWEQELEELTNVPIQIEKPASQGLPGRVVIGPGLPPGVKKAVATVSERLQAISEELGGEGDAAEAAAAALPVTAETQVETGGYSRPQDNNAQQSWQAHGRAQSWYSGGQSSWSQDDWKEVDRQSWQQDLQTHLRGAVKSLWEQSWQREGDGQSWQQEGDGLSWQQESKPLEQEESIVADDGRLGSLSELLGAVVPEAAARPAWTEPSWFRGLPQAGLRLQKGTEAAPAQDGTKAQEDLPVVEAQEDKQVKGKGKGKLPEAAAEVAEPHGQEVLTETPAAELPEPSAGAGGVVTPPAALSQAQIQTPPAAFKDSEPRASREAGAAAGTAESPGAKRLIDWLKEQDQFAHLPALPADWIRVKRKSGDGIYYVNTVTGAASLDEPLPDGWVVVKSRSTKQEYYWNEKLVKSQFERPTFA</sequence>
<feature type="compositionally biased region" description="Low complexity" evidence="1">
    <location>
        <begin position="678"/>
        <end position="688"/>
    </location>
</feature>
<dbReference type="SMART" id="SM00456">
    <property type="entry name" value="WW"/>
    <property type="match status" value="1"/>
</dbReference>
<dbReference type="OrthoDB" id="442984at2759"/>
<dbReference type="AlphaFoldDB" id="A0A813FA81"/>
<comment type="caution">
    <text evidence="3">The sequence shown here is derived from an EMBL/GenBank/DDBJ whole genome shotgun (WGS) entry which is preliminary data.</text>
</comment>
<dbReference type="Proteomes" id="UP000654075">
    <property type="component" value="Unassembled WGS sequence"/>
</dbReference>
<dbReference type="InterPro" id="IPR036020">
    <property type="entry name" value="WW_dom_sf"/>
</dbReference>